<name>A0ACD5GVQ0_9CYAN</name>
<gene>
    <name evidence="1" type="ORF">BH720_004155</name>
</gene>
<proteinExistence type="predicted"/>
<dbReference type="EMBL" id="CP182909">
    <property type="protein sequence ID" value="XPM65053.1"/>
    <property type="molecule type" value="Genomic_DNA"/>
</dbReference>
<reference evidence="1 2" key="1">
    <citation type="journal article" date="2016" name="Genome Announc.">
        <title>Draft Genome Sequence of the Thermotolerant Cyanobacterium Desertifilum sp. IPPAS B-1220.</title>
        <authorList>
            <person name="Mironov K.S."/>
            <person name="Sinetova M.A."/>
            <person name="Bolatkhan K."/>
            <person name="Zayadan B.K."/>
            <person name="Ustinova V.V."/>
            <person name="Kupriyanova E.V."/>
            <person name="Skrypnik A.N."/>
            <person name="Gogoleva N.E."/>
            <person name="Gogolev Y.V."/>
            <person name="Los D.A."/>
        </authorList>
    </citation>
    <scope>NUCLEOTIDE SEQUENCE [LARGE SCALE GENOMIC DNA]</scope>
    <source>
        <strain evidence="1 2">IPPAS B-1220</strain>
    </source>
</reference>
<evidence type="ECO:0000313" key="1">
    <source>
        <dbReference type="EMBL" id="XPM65053.1"/>
    </source>
</evidence>
<organism evidence="1 2">
    <name type="scientific">Desertifilum tharense IPPAS B-1220</name>
    <dbReference type="NCBI Taxonomy" id="1781255"/>
    <lineage>
        <taxon>Bacteria</taxon>
        <taxon>Bacillati</taxon>
        <taxon>Cyanobacteriota</taxon>
        <taxon>Cyanophyceae</taxon>
        <taxon>Desertifilales</taxon>
        <taxon>Desertifilaceae</taxon>
        <taxon>Desertifilum</taxon>
    </lineage>
</organism>
<protein>
    <submittedName>
        <fullName evidence="1">Uncharacterized protein</fullName>
    </submittedName>
</protein>
<keyword evidence="2" id="KW-1185">Reference proteome</keyword>
<dbReference type="Proteomes" id="UP000095472">
    <property type="component" value="Chromosome"/>
</dbReference>
<sequence>MSSPLASPQRISSIREIPFHPGIPIGFIVLLAAILYFFQLDAKSLWIDELISIADAQNVAFPPTFSKGRLLYYILLRGWMLLESS</sequence>
<evidence type="ECO:0000313" key="2">
    <source>
        <dbReference type="Proteomes" id="UP000095472"/>
    </source>
</evidence>
<accession>A0ACD5GVQ0</accession>